<dbReference type="Proteomes" id="UP000758603">
    <property type="component" value="Unassembled WGS sequence"/>
</dbReference>
<reference evidence="1" key="1">
    <citation type="journal article" date="2021" name="Nat. Commun.">
        <title>Genetic determinants of endophytism in the Arabidopsis root mycobiome.</title>
        <authorList>
            <person name="Mesny F."/>
            <person name="Miyauchi S."/>
            <person name="Thiergart T."/>
            <person name="Pickel B."/>
            <person name="Atanasova L."/>
            <person name="Karlsson M."/>
            <person name="Huettel B."/>
            <person name="Barry K.W."/>
            <person name="Haridas S."/>
            <person name="Chen C."/>
            <person name="Bauer D."/>
            <person name="Andreopoulos W."/>
            <person name="Pangilinan J."/>
            <person name="LaButti K."/>
            <person name="Riley R."/>
            <person name="Lipzen A."/>
            <person name="Clum A."/>
            <person name="Drula E."/>
            <person name="Henrissat B."/>
            <person name="Kohler A."/>
            <person name="Grigoriev I.V."/>
            <person name="Martin F.M."/>
            <person name="Hacquard S."/>
        </authorList>
    </citation>
    <scope>NUCLEOTIDE SEQUENCE</scope>
    <source>
        <strain evidence="1">MPI-SDFR-AT-0073</strain>
    </source>
</reference>
<dbReference type="AlphaFoldDB" id="A0A9P8UPY6"/>
<organism evidence="1 2">
    <name type="scientific">Truncatella angustata</name>
    <dbReference type="NCBI Taxonomy" id="152316"/>
    <lineage>
        <taxon>Eukaryota</taxon>
        <taxon>Fungi</taxon>
        <taxon>Dikarya</taxon>
        <taxon>Ascomycota</taxon>
        <taxon>Pezizomycotina</taxon>
        <taxon>Sordariomycetes</taxon>
        <taxon>Xylariomycetidae</taxon>
        <taxon>Amphisphaeriales</taxon>
        <taxon>Sporocadaceae</taxon>
        <taxon>Truncatella</taxon>
    </lineage>
</organism>
<gene>
    <name evidence="1" type="ORF">BKA67DRAFT_534882</name>
</gene>
<evidence type="ECO:0000313" key="1">
    <source>
        <dbReference type="EMBL" id="KAH6655976.1"/>
    </source>
</evidence>
<evidence type="ECO:0000313" key="2">
    <source>
        <dbReference type="Proteomes" id="UP000758603"/>
    </source>
</evidence>
<sequence>MEYQHVNESMGEETPLSTIMASQELQPLECFGLVRRQEELDIHDLDLWCGLLSIVFKKTEWTDYLITPSDDTNLHLHQYSVSKKHHAYIISWAYLTYGPDRTRKTDMRLFQMVIDNWKKVTSKKLRWIVIRGISNNEAKESMYNEFLRQGVVLEGNNCVEVNATLEQSLYCGNPFMKCLFKLADGLHTTVSNIRAEALLRANSMLYMEHCAWVVVSAIGSLEDEQMGIATCFRGSQPELPQRVLRINRLRD</sequence>
<protein>
    <submittedName>
        <fullName evidence="1">Uncharacterized protein</fullName>
    </submittedName>
</protein>
<dbReference type="GeneID" id="70128824"/>
<dbReference type="EMBL" id="JAGPXC010000003">
    <property type="protein sequence ID" value="KAH6655976.1"/>
    <property type="molecule type" value="Genomic_DNA"/>
</dbReference>
<dbReference type="RefSeq" id="XP_045960241.1">
    <property type="nucleotide sequence ID" value="XM_046099932.1"/>
</dbReference>
<dbReference type="OrthoDB" id="4658887at2759"/>
<name>A0A9P8UPY6_9PEZI</name>
<accession>A0A9P8UPY6</accession>
<keyword evidence="2" id="KW-1185">Reference proteome</keyword>
<comment type="caution">
    <text evidence="1">The sequence shown here is derived from an EMBL/GenBank/DDBJ whole genome shotgun (WGS) entry which is preliminary data.</text>
</comment>
<proteinExistence type="predicted"/>